<gene>
    <name evidence="8" type="ORF">KEC57_13620</name>
</gene>
<organism evidence="8 9">
    <name type="scientific">Microbacterium allomyrinae</name>
    <dbReference type="NCBI Taxonomy" id="2830666"/>
    <lineage>
        <taxon>Bacteria</taxon>
        <taxon>Bacillati</taxon>
        <taxon>Actinomycetota</taxon>
        <taxon>Actinomycetes</taxon>
        <taxon>Micrococcales</taxon>
        <taxon>Microbacteriaceae</taxon>
        <taxon>Microbacterium</taxon>
    </lineage>
</organism>
<feature type="transmembrane region" description="Helical" evidence="7">
    <location>
        <begin position="299"/>
        <end position="322"/>
    </location>
</feature>
<keyword evidence="4 7" id="KW-1133">Transmembrane helix</keyword>
<keyword evidence="3 7" id="KW-0812">Transmembrane</keyword>
<dbReference type="InterPro" id="IPR011701">
    <property type="entry name" value="MFS"/>
</dbReference>
<feature type="transmembrane region" description="Helical" evidence="7">
    <location>
        <begin position="168"/>
        <end position="187"/>
    </location>
</feature>
<dbReference type="Pfam" id="PF07690">
    <property type="entry name" value="MFS_1"/>
    <property type="match status" value="1"/>
</dbReference>
<name>A0A9X1LW71_9MICO</name>
<comment type="caution">
    <text evidence="8">The sequence shown here is derived from an EMBL/GenBank/DDBJ whole genome shotgun (WGS) entry which is preliminary data.</text>
</comment>
<evidence type="ECO:0000256" key="5">
    <source>
        <dbReference type="ARBA" id="ARBA00023136"/>
    </source>
</evidence>
<feature type="transmembrane region" description="Helical" evidence="7">
    <location>
        <begin position="37"/>
        <end position="57"/>
    </location>
</feature>
<keyword evidence="9" id="KW-1185">Reference proteome</keyword>
<evidence type="ECO:0000256" key="1">
    <source>
        <dbReference type="ARBA" id="ARBA00004651"/>
    </source>
</evidence>
<dbReference type="EMBL" id="JAGTTN010000004">
    <property type="protein sequence ID" value="MCC2033220.1"/>
    <property type="molecule type" value="Genomic_DNA"/>
</dbReference>
<dbReference type="Gene3D" id="1.20.1250.20">
    <property type="entry name" value="MFS general substrate transporter like domains"/>
    <property type="match status" value="1"/>
</dbReference>
<feature type="region of interest" description="Disordered" evidence="6">
    <location>
        <begin position="382"/>
        <end position="422"/>
    </location>
</feature>
<reference evidence="8" key="1">
    <citation type="submission" date="2021-04" db="EMBL/GenBank/DDBJ databases">
        <title>Microbacterium tenobrionis sp. nov. and Microbacterium allomyrinae sp. nov., isolated from larvae of Tenobrio molitor and Allomyrina dichotoma, respectively.</title>
        <authorList>
            <person name="Lee S.D."/>
        </authorList>
    </citation>
    <scope>NUCLEOTIDE SEQUENCE</scope>
    <source>
        <strain evidence="8">BWT-G7</strain>
    </source>
</reference>
<accession>A0A9X1LW71</accession>
<feature type="transmembrane region" description="Helical" evidence="7">
    <location>
        <begin position="275"/>
        <end position="293"/>
    </location>
</feature>
<comment type="subcellular location">
    <subcellularLocation>
        <location evidence="1">Cell membrane</location>
        <topology evidence="1">Multi-pass membrane protein</topology>
    </subcellularLocation>
</comment>
<evidence type="ECO:0000313" key="8">
    <source>
        <dbReference type="EMBL" id="MCC2033220.1"/>
    </source>
</evidence>
<evidence type="ECO:0000256" key="3">
    <source>
        <dbReference type="ARBA" id="ARBA00022692"/>
    </source>
</evidence>
<keyword evidence="2" id="KW-1003">Cell membrane</keyword>
<evidence type="ECO:0000256" key="7">
    <source>
        <dbReference type="SAM" id="Phobius"/>
    </source>
</evidence>
<feature type="transmembrane region" description="Helical" evidence="7">
    <location>
        <begin position="334"/>
        <end position="358"/>
    </location>
</feature>
<keyword evidence="5 7" id="KW-0472">Membrane</keyword>
<dbReference type="GO" id="GO:0005886">
    <property type="term" value="C:plasma membrane"/>
    <property type="evidence" value="ECO:0007669"/>
    <property type="project" value="UniProtKB-SubCell"/>
</dbReference>
<evidence type="ECO:0000256" key="6">
    <source>
        <dbReference type="SAM" id="MobiDB-lite"/>
    </source>
</evidence>
<evidence type="ECO:0000256" key="2">
    <source>
        <dbReference type="ARBA" id="ARBA00022475"/>
    </source>
</evidence>
<dbReference type="AlphaFoldDB" id="A0A9X1LW71"/>
<proteinExistence type="predicted"/>
<feature type="transmembrane region" description="Helical" evidence="7">
    <location>
        <begin position="245"/>
        <end position="263"/>
    </location>
</feature>
<sequence length="422" mass="41786">MPFPLFWSVALVSNIATGAQGVAVGWILGDPVLPATVLIVYQVAIVVATILGVRVGAVIVRRLGNKRTLVVSALLEAASAVGVLFAVLRIEQTPTSAQAYLLAAVASGAAFGGGIGGPAWMALVAGWPGTRGGTSQLLRDGIQFQLGRFIGPLVGSAALHGVPGAPAWLAAANALSFVVVGGMFAVIRPTDRDRAERAAPRGALAALRTAVRSPWLWAVALIAAASDAARLFLPRLIQSSGEGELIYGATLAALAAAAAVAAGLASRLESAPTRIARGGAALVTAGLVVWALAPMLGGFAWIAGAVLLGAGAATSTPAITAAMMAAAGPRKDAAAAASVMVTRTAAGGLGALALGLFVPLIGSLALLVGAVGAGIATSLAGGGSLGARERSRAGRVGVSDPGRRDPPANDGRTRPGRASSTR</sequence>
<dbReference type="Proteomes" id="UP001139354">
    <property type="component" value="Unassembled WGS sequence"/>
</dbReference>
<evidence type="ECO:0000256" key="4">
    <source>
        <dbReference type="ARBA" id="ARBA00022989"/>
    </source>
</evidence>
<evidence type="ECO:0000313" key="9">
    <source>
        <dbReference type="Proteomes" id="UP001139354"/>
    </source>
</evidence>
<feature type="transmembrane region" description="Helical" evidence="7">
    <location>
        <begin position="364"/>
        <end position="385"/>
    </location>
</feature>
<feature type="compositionally biased region" description="Basic and acidic residues" evidence="6">
    <location>
        <begin position="401"/>
        <end position="413"/>
    </location>
</feature>
<feature type="transmembrane region" description="Helical" evidence="7">
    <location>
        <begin position="100"/>
        <end position="125"/>
    </location>
</feature>
<dbReference type="GO" id="GO:0022857">
    <property type="term" value="F:transmembrane transporter activity"/>
    <property type="evidence" value="ECO:0007669"/>
    <property type="project" value="InterPro"/>
</dbReference>
<dbReference type="SUPFAM" id="SSF103473">
    <property type="entry name" value="MFS general substrate transporter"/>
    <property type="match status" value="1"/>
</dbReference>
<dbReference type="PANTHER" id="PTHR23513:SF11">
    <property type="entry name" value="STAPHYLOFERRIN A TRANSPORTER"/>
    <property type="match status" value="1"/>
</dbReference>
<dbReference type="InterPro" id="IPR036259">
    <property type="entry name" value="MFS_trans_sf"/>
</dbReference>
<protein>
    <submittedName>
        <fullName evidence="8">MFS transporter</fullName>
    </submittedName>
</protein>
<dbReference type="PANTHER" id="PTHR23513">
    <property type="entry name" value="INTEGRAL MEMBRANE EFFLUX PROTEIN-RELATED"/>
    <property type="match status" value="1"/>
</dbReference>
<feature type="transmembrane region" description="Helical" evidence="7">
    <location>
        <begin position="215"/>
        <end position="233"/>
    </location>
</feature>
<dbReference type="RefSeq" id="WP_229385184.1">
    <property type="nucleotide sequence ID" value="NZ_JAGTTN010000004.1"/>
</dbReference>